<reference evidence="12 13" key="1">
    <citation type="submission" date="2016-06" db="EMBL/GenBank/DDBJ databases">
        <title>Three novel species with peptidoglycan cell walls form the new genus Lacunisphaera gen. nov. in the family Opitutaceae of the verrucomicrobial subdivision 4.</title>
        <authorList>
            <person name="Rast P."/>
            <person name="Gloeckner I."/>
            <person name="Jogler M."/>
            <person name="Boedeker C."/>
            <person name="Jeske O."/>
            <person name="Wiegand S."/>
            <person name="Reinhardt R."/>
            <person name="Schumann P."/>
            <person name="Rohde M."/>
            <person name="Spring S."/>
            <person name="Gloeckner F.O."/>
            <person name="Jogler C."/>
        </authorList>
    </citation>
    <scope>NUCLEOTIDE SEQUENCE [LARGE SCALE GENOMIC DNA]</scope>
    <source>
        <strain evidence="12 13">IG16b</strain>
    </source>
</reference>
<keyword evidence="9" id="KW-0472">Membrane</keyword>
<evidence type="ECO:0000256" key="6">
    <source>
        <dbReference type="ARBA" id="ARBA00022692"/>
    </source>
</evidence>
<dbReference type="InterPro" id="IPR051045">
    <property type="entry name" value="TonB-dependent_transducer"/>
</dbReference>
<dbReference type="KEGG" id="obg:Verru16b_02142"/>
<accession>A0A1D8AW23</accession>
<dbReference type="PANTHER" id="PTHR33446">
    <property type="entry name" value="PROTEIN TONB-RELATED"/>
    <property type="match status" value="1"/>
</dbReference>
<proteinExistence type="inferred from homology"/>
<dbReference type="Gene3D" id="3.30.1150.10">
    <property type="match status" value="2"/>
</dbReference>
<keyword evidence="10" id="KW-0732">Signal</keyword>
<keyword evidence="5" id="KW-0997">Cell inner membrane</keyword>
<keyword evidence="3" id="KW-0813">Transport</keyword>
<feature type="domain" description="TonB C-terminal" evidence="11">
    <location>
        <begin position="149"/>
        <end position="240"/>
    </location>
</feature>
<evidence type="ECO:0000256" key="2">
    <source>
        <dbReference type="ARBA" id="ARBA00006555"/>
    </source>
</evidence>
<dbReference type="GO" id="GO:0031992">
    <property type="term" value="F:energy transducer activity"/>
    <property type="evidence" value="ECO:0007669"/>
    <property type="project" value="TreeGrafter"/>
</dbReference>
<keyword evidence="6" id="KW-0812">Transmembrane</keyword>
<evidence type="ECO:0000313" key="13">
    <source>
        <dbReference type="Proteomes" id="UP000095228"/>
    </source>
</evidence>
<evidence type="ECO:0000256" key="8">
    <source>
        <dbReference type="ARBA" id="ARBA00022989"/>
    </source>
</evidence>
<dbReference type="PATRIC" id="fig|1838286.3.peg.2155"/>
<feature type="signal peptide" evidence="10">
    <location>
        <begin position="1"/>
        <end position="19"/>
    </location>
</feature>
<protein>
    <submittedName>
        <fullName evidence="12">Gram-negative bacterial tonB protein</fullName>
    </submittedName>
</protein>
<evidence type="ECO:0000256" key="10">
    <source>
        <dbReference type="SAM" id="SignalP"/>
    </source>
</evidence>
<evidence type="ECO:0000256" key="7">
    <source>
        <dbReference type="ARBA" id="ARBA00022927"/>
    </source>
</evidence>
<evidence type="ECO:0000259" key="11">
    <source>
        <dbReference type="PROSITE" id="PS52015"/>
    </source>
</evidence>
<dbReference type="AlphaFoldDB" id="A0A1D8AW23"/>
<dbReference type="Proteomes" id="UP000095228">
    <property type="component" value="Chromosome"/>
</dbReference>
<dbReference type="Pfam" id="PF03544">
    <property type="entry name" value="TonB_C"/>
    <property type="match status" value="2"/>
</dbReference>
<comment type="similarity">
    <text evidence="2">Belongs to the TonB family.</text>
</comment>
<dbReference type="SUPFAM" id="SSF74653">
    <property type="entry name" value="TolA/TonB C-terminal domain"/>
    <property type="match status" value="2"/>
</dbReference>
<evidence type="ECO:0000256" key="4">
    <source>
        <dbReference type="ARBA" id="ARBA00022475"/>
    </source>
</evidence>
<evidence type="ECO:0000256" key="1">
    <source>
        <dbReference type="ARBA" id="ARBA00004383"/>
    </source>
</evidence>
<organism evidence="12 13">
    <name type="scientific">Lacunisphaera limnophila</name>
    <dbReference type="NCBI Taxonomy" id="1838286"/>
    <lineage>
        <taxon>Bacteria</taxon>
        <taxon>Pseudomonadati</taxon>
        <taxon>Verrucomicrobiota</taxon>
        <taxon>Opitutia</taxon>
        <taxon>Opitutales</taxon>
        <taxon>Opitutaceae</taxon>
        <taxon>Lacunisphaera</taxon>
    </lineage>
</organism>
<comment type="subcellular location">
    <subcellularLocation>
        <location evidence="1">Cell inner membrane</location>
        <topology evidence="1">Single-pass membrane protein</topology>
        <orientation evidence="1">Periplasmic side</orientation>
    </subcellularLocation>
</comment>
<evidence type="ECO:0000313" key="12">
    <source>
        <dbReference type="EMBL" id="AOS45066.1"/>
    </source>
</evidence>
<name>A0A1D8AW23_9BACT</name>
<dbReference type="PROSITE" id="PS52015">
    <property type="entry name" value="TONB_CTD"/>
    <property type="match status" value="1"/>
</dbReference>
<dbReference type="GO" id="GO:0055085">
    <property type="term" value="P:transmembrane transport"/>
    <property type="evidence" value="ECO:0007669"/>
    <property type="project" value="InterPro"/>
</dbReference>
<evidence type="ECO:0000256" key="9">
    <source>
        <dbReference type="ARBA" id="ARBA00023136"/>
    </source>
</evidence>
<evidence type="ECO:0000256" key="5">
    <source>
        <dbReference type="ARBA" id="ARBA00022519"/>
    </source>
</evidence>
<keyword evidence="13" id="KW-1185">Reference proteome</keyword>
<dbReference type="RefSeq" id="WP_069962257.1">
    <property type="nucleotide sequence ID" value="NZ_CP016094.1"/>
</dbReference>
<sequence length="240" mass="26412">MKILSPLILLLVVPALAWARQGAFPVTETAANAGIGIKQTGVLTYPASMMGEGIYSGEVRAVISVDAEGNLSDWLVTGYTQPAFAEAASAAIQRWKYEPTLVDGRARASRADILFEFRLEGVIVMTLPGASTKHAFRQILEERYAYRPVRLSELDRIPTPVHVVPPVARIDGPPRTVTVGFYIDEEGRVRMPAVERESADDLLAAAAVAAVEQWRFEPPLRKGGRVLVYAYQEFTFKPKE</sequence>
<keyword evidence="4" id="KW-1003">Cell membrane</keyword>
<dbReference type="NCBIfam" id="TIGR01352">
    <property type="entry name" value="tonB_Cterm"/>
    <property type="match status" value="1"/>
</dbReference>
<evidence type="ECO:0000256" key="3">
    <source>
        <dbReference type="ARBA" id="ARBA00022448"/>
    </source>
</evidence>
<dbReference type="STRING" id="1838286.Verru16b_02142"/>
<dbReference type="PANTHER" id="PTHR33446:SF2">
    <property type="entry name" value="PROTEIN TONB"/>
    <property type="match status" value="1"/>
</dbReference>
<dbReference type="GO" id="GO:0015031">
    <property type="term" value="P:protein transport"/>
    <property type="evidence" value="ECO:0007669"/>
    <property type="project" value="UniProtKB-KW"/>
</dbReference>
<dbReference type="EMBL" id="CP016094">
    <property type="protein sequence ID" value="AOS45066.1"/>
    <property type="molecule type" value="Genomic_DNA"/>
</dbReference>
<keyword evidence="8" id="KW-1133">Transmembrane helix</keyword>
<feature type="chain" id="PRO_5009105271" evidence="10">
    <location>
        <begin position="20"/>
        <end position="240"/>
    </location>
</feature>
<dbReference type="InterPro" id="IPR037682">
    <property type="entry name" value="TonB_C"/>
</dbReference>
<dbReference type="InterPro" id="IPR006260">
    <property type="entry name" value="TonB/TolA_C"/>
</dbReference>
<gene>
    <name evidence="12" type="ORF">Verru16b_02142</name>
</gene>
<dbReference type="GO" id="GO:0098797">
    <property type="term" value="C:plasma membrane protein complex"/>
    <property type="evidence" value="ECO:0007669"/>
    <property type="project" value="TreeGrafter"/>
</dbReference>
<keyword evidence="7" id="KW-0653">Protein transport</keyword>